<dbReference type="Gene3D" id="3.90.1150.10">
    <property type="entry name" value="Aspartate Aminotransferase, domain 1"/>
    <property type="match status" value="1"/>
</dbReference>
<dbReference type="InterPro" id="IPR015422">
    <property type="entry name" value="PyrdxlP-dep_Trfase_small"/>
</dbReference>
<dbReference type="Proteomes" id="UP000655016">
    <property type="component" value="Unassembled WGS sequence"/>
</dbReference>
<feature type="coiled-coil region" evidence="3">
    <location>
        <begin position="249"/>
        <end position="276"/>
    </location>
</feature>
<sequence length="385" mass="44065">MKQISFYIPDLNENSGRYVDKALTSGKSLFRGEFHEKCTHYFNTLFFPSKSYLVSSCTDAICMALIILELQQQDEVIISSYTFVTVANAIKNRGCHIKLADTIANSPYMDLQSVKKLITPRTRVVIDMYYGGIVSEENVKIRKFCQENNLFYIADAAHLIISEETVQTIIEIADITVFSFHETKVLNCGQGGLMVLNSSLINHSADEVYNHGTDKDLVKITQKKFYEWTNEGLEFNLNEISCALLWGQIEGSKKTVDNLKKNVSKYNDRLKVLKDKGKIQNWTELNQTSFCPTIMYLVLDSAENCTSLKEHLAHKKIDTRQHYYPLHQSQYYRNKSGKQDSCNNASHLYDRLLRLPLFSLLSEDDVITICNTILTFYEAKNSALV</sequence>
<dbReference type="SUPFAM" id="SSF53383">
    <property type="entry name" value="PLP-dependent transferases"/>
    <property type="match status" value="1"/>
</dbReference>
<proteinExistence type="inferred from homology"/>
<keyword evidence="3" id="KW-0175">Coiled coil</keyword>
<protein>
    <submittedName>
        <fullName evidence="4">dTDP-4-amino-4,6-dideoxy-D-glucose transaminase</fullName>
    </submittedName>
</protein>
<evidence type="ECO:0000256" key="3">
    <source>
        <dbReference type="SAM" id="Coils"/>
    </source>
</evidence>
<dbReference type="InterPro" id="IPR015421">
    <property type="entry name" value="PyrdxlP-dep_Trfase_major"/>
</dbReference>
<dbReference type="Pfam" id="PF01041">
    <property type="entry name" value="DegT_DnrJ_EryC1"/>
    <property type="match status" value="1"/>
</dbReference>
<dbReference type="InterPro" id="IPR000653">
    <property type="entry name" value="DegT/StrS_aminotransferase"/>
</dbReference>
<dbReference type="RefSeq" id="WP_163391674.1">
    <property type="nucleotide sequence ID" value="NZ_BMKP01000001.1"/>
</dbReference>
<evidence type="ECO:0000256" key="2">
    <source>
        <dbReference type="RuleBase" id="RU004508"/>
    </source>
</evidence>
<keyword evidence="5" id="KW-1185">Reference proteome</keyword>
<evidence type="ECO:0000313" key="4">
    <source>
        <dbReference type="EMBL" id="GGF01251.1"/>
    </source>
</evidence>
<organism evidence="4 5">
    <name type="scientific">Flavobacterium limi</name>
    <dbReference type="NCBI Taxonomy" id="2045105"/>
    <lineage>
        <taxon>Bacteria</taxon>
        <taxon>Pseudomonadati</taxon>
        <taxon>Bacteroidota</taxon>
        <taxon>Flavobacteriia</taxon>
        <taxon>Flavobacteriales</taxon>
        <taxon>Flavobacteriaceae</taxon>
        <taxon>Flavobacterium</taxon>
    </lineage>
</organism>
<dbReference type="EMBL" id="BMKP01000001">
    <property type="protein sequence ID" value="GGF01251.1"/>
    <property type="molecule type" value="Genomic_DNA"/>
</dbReference>
<gene>
    <name evidence="4" type="ORF">GCM10011518_08370</name>
</gene>
<keyword evidence="2" id="KW-0663">Pyridoxal phosphate</keyword>
<dbReference type="PANTHER" id="PTHR30244">
    <property type="entry name" value="TRANSAMINASE"/>
    <property type="match status" value="1"/>
</dbReference>
<dbReference type="InterPro" id="IPR015424">
    <property type="entry name" value="PyrdxlP-dep_Trfase"/>
</dbReference>
<dbReference type="PANTHER" id="PTHR30244:SF34">
    <property type="entry name" value="DTDP-4-AMINO-4,6-DIDEOXYGALACTOSE TRANSAMINASE"/>
    <property type="match status" value="1"/>
</dbReference>
<name>A0ABQ1TT53_9FLAO</name>
<evidence type="ECO:0000256" key="1">
    <source>
        <dbReference type="ARBA" id="ARBA00037999"/>
    </source>
</evidence>
<dbReference type="PIRSF" id="PIRSF000390">
    <property type="entry name" value="PLP_StrS"/>
    <property type="match status" value="1"/>
</dbReference>
<comment type="caution">
    <text evidence="4">The sequence shown here is derived from an EMBL/GenBank/DDBJ whole genome shotgun (WGS) entry which is preliminary data.</text>
</comment>
<reference evidence="5" key="1">
    <citation type="journal article" date="2019" name="Int. J. Syst. Evol. Microbiol.">
        <title>The Global Catalogue of Microorganisms (GCM) 10K type strain sequencing project: providing services to taxonomists for standard genome sequencing and annotation.</title>
        <authorList>
            <consortium name="The Broad Institute Genomics Platform"/>
            <consortium name="The Broad Institute Genome Sequencing Center for Infectious Disease"/>
            <person name="Wu L."/>
            <person name="Ma J."/>
        </authorList>
    </citation>
    <scope>NUCLEOTIDE SEQUENCE [LARGE SCALE GENOMIC DNA]</scope>
    <source>
        <strain evidence="5">CGMCC 1.16060</strain>
    </source>
</reference>
<evidence type="ECO:0000313" key="5">
    <source>
        <dbReference type="Proteomes" id="UP000655016"/>
    </source>
</evidence>
<dbReference type="Gene3D" id="3.40.640.10">
    <property type="entry name" value="Type I PLP-dependent aspartate aminotransferase-like (Major domain)"/>
    <property type="match status" value="1"/>
</dbReference>
<accession>A0ABQ1TT53</accession>
<comment type="similarity">
    <text evidence="1 2">Belongs to the DegT/DnrJ/EryC1 family.</text>
</comment>